<evidence type="ECO:0000313" key="13">
    <source>
        <dbReference type="EMBL" id="WUS25825.1"/>
    </source>
</evidence>
<protein>
    <recommendedName>
        <fullName evidence="4">Protein-L-isoaspartate O-methyltransferase</fullName>
        <ecNumber evidence="3">2.1.1.77</ecNumber>
    </recommendedName>
    <alternativeName>
        <fullName evidence="11">L-isoaspartyl protein carboxyl methyltransferase</fullName>
    </alternativeName>
    <alternativeName>
        <fullName evidence="9">Protein L-isoaspartyl methyltransferase</fullName>
    </alternativeName>
    <alternativeName>
        <fullName evidence="10">Protein-beta-aspartate methyltransferase</fullName>
    </alternativeName>
</protein>
<dbReference type="PANTHER" id="PTHR11579:SF0">
    <property type="entry name" value="PROTEIN-L-ISOASPARTATE(D-ASPARTATE) O-METHYLTRANSFERASE"/>
    <property type="match status" value="1"/>
</dbReference>
<keyword evidence="7" id="KW-0808">Transferase</keyword>
<dbReference type="InterPro" id="IPR000682">
    <property type="entry name" value="PCMT"/>
</dbReference>
<organism evidence="13 14">
    <name type="scientific">Streptomyces caniferus</name>
    <dbReference type="NCBI Taxonomy" id="285557"/>
    <lineage>
        <taxon>Bacteria</taxon>
        <taxon>Bacillati</taxon>
        <taxon>Actinomycetota</taxon>
        <taxon>Actinomycetes</taxon>
        <taxon>Kitasatosporales</taxon>
        <taxon>Streptomycetaceae</taxon>
        <taxon>Streptomyces</taxon>
    </lineage>
</organism>
<comment type="subcellular location">
    <subcellularLocation>
        <location evidence="1">Cytoplasm</location>
    </subcellularLocation>
</comment>
<reference evidence="13" key="1">
    <citation type="submission" date="2022-10" db="EMBL/GenBank/DDBJ databases">
        <title>The complete genomes of actinobacterial strains from the NBC collection.</title>
        <authorList>
            <person name="Joergensen T.S."/>
            <person name="Alvarez Arevalo M."/>
            <person name="Sterndorff E.B."/>
            <person name="Faurdal D."/>
            <person name="Vuksanovic O."/>
            <person name="Mourched A.-S."/>
            <person name="Charusanti P."/>
            <person name="Shaw S."/>
            <person name="Blin K."/>
            <person name="Weber T."/>
        </authorList>
    </citation>
    <scope>NUCLEOTIDE SEQUENCE</scope>
    <source>
        <strain evidence="13">NBC_01256</strain>
    </source>
</reference>
<dbReference type="GO" id="GO:0008168">
    <property type="term" value="F:methyltransferase activity"/>
    <property type="evidence" value="ECO:0007669"/>
    <property type="project" value="UniProtKB-KW"/>
</dbReference>
<comment type="similarity">
    <text evidence="2">Belongs to the methyltransferase superfamily. L-isoaspartyl/D-aspartyl protein methyltransferase family.</text>
</comment>
<evidence type="ECO:0000313" key="14">
    <source>
        <dbReference type="Proteomes" id="UP001432292"/>
    </source>
</evidence>
<keyword evidence="6 13" id="KW-0489">Methyltransferase</keyword>
<proteinExistence type="inferred from homology"/>
<evidence type="ECO:0000256" key="12">
    <source>
        <dbReference type="SAM" id="MobiDB-lite"/>
    </source>
</evidence>
<dbReference type="EMBL" id="CP108473">
    <property type="protein sequence ID" value="WUS25825.1"/>
    <property type="molecule type" value="Genomic_DNA"/>
</dbReference>
<evidence type="ECO:0000256" key="11">
    <source>
        <dbReference type="ARBA" id="ARBA00031350"/>
    </source>
</evidence>
<feature type="compositionally biased region" description="Basic and acidic residues" evidence="12">
    <location>
        <begin position="1"/>
        <end position="10"/>
    </location>
</feature>
<dbReference type="GeneID" id="96635078"/>
<evidence type="ECO:0000256" key="5">
    <source>
        <dbReference type="ARBA" id="ARBA00022490"/>
    </source>
</evidence>
<dbReference type="Pfam" id="PF01135">
    <property type="entry name" value="PCMT"/>
    <property type="match status" value="1"/>
</dbReference>
<evidence type="ECO:0000256" key="9">
    <source>
        <dbReference type="ARBA" id="ARBA00030757"/>
    </source>
</evidence>
<accession>A0ABZ1VR88</accession>
<gene>
    <name evidence="13" type="ORF">OG727_28080</name>
</gene>
<name>A0ABZ1VR88_9ACTN</name>
<dbReference type="SUPFAM" id="SSF53335">
    <property type="entry name" value="S-adenosyl-L-methionine-dependent methyltransferases"/>
    <property type="match status" value="1"/>
</dbReference>
<dbReference type="CDD" id="cd02440">
    <property type="entry name" value="AdoMet_MTases"/>
    <property type="match status" value="1"/>
</dbReference>
<evidence type="ECO:0000256" key="4">
    <source>
        <dbReference type="ARBA" id="ARBA00013346"/>
    </source>
</evidence>
<evidence type="ECO:0000256" key="6">
    <source>
        <dbReference type="ARBA" id="ARBA00022603"/>
    </source>
</evidence>
<evidence type="ECO:0000256" key="7">
    <source>
        <dbReference type="ARBA" id="ARBA00022679"/>
    </source>
</evidence>
<dbReference type="GO" id="GO:0032259">
    <property type="term" value="P:methylation"/>
    <property type="evidence" value="ECO:0007669"/>
    <property type="project" value="UniProtKB-KW"/>
</dbReference>
<evidence type="ECO:0000256" key="2">
    <source>
        <dbReference type="ARBA" id="ARBA00005369"/>
    </source>
</evidence>
<dbReference type="Proteomes" id="UP001432292">
    <property type="component" value="Chromosome"/>
</dbReference>
<evidence type="ECO:0000256" key="1">
    <source>
        <dbReference type="ARBA" id="ARBA00004496"/>
    </source>
</evidence>
<dbReference type="Gene3D" id="3.40.50.150">
    <property type="entry name" value="Vaccinia Virus protein VP39"/>
    <property type="match status" value="1"/>
</dbReference>
<keyword evidence="5" id="KW-0963">Cytoplasm</keyword>
<dbReference type="EC" id="2.1.1.77" evidence="3"/>
<keyword evidence="14" id="KW-1185">Reference proteome</keyword>
<evidence type="ECO:0000256" key="3">
    <source>
        <dbReference type="ARBA" id="ARBA00011890"/>
    </source>
</evidence>
<dbReference type="RefSeq" id="WP_328687417.1">
    <property type="nucleotide sequence ID" value="NZ_CP108005.1"/>
</dbReference>
<dbReference type="PANTHER" id="PTHR11579">
    <property type="entry name" value="PROTEIN-L-ISOASPARTATE O-METHYLTRANSFERASE"/>
    <property type="match status" value="1"/>
</dbReference>
<dbReference type="InterPro" id="IPR029063">
    <property type="entry name" value="SAM-dependent_MTases_sf"/>
</dbReference>
<keyword evidence="8" id="KW-0949">S-adenosyl-L-methionine</keyword>
<sequence length="378" mass="41524">MDQAGDRPAEEEVGGGAMSSPGRLLEILRNKGALTPEWTPAVAAVDRAHFVPDTFEVGDRTVSRAADEAEWRRMVYADLPLITQHNDGRAVAGQIAVPTCSTSMPSLMLAMAASVRDGDAVLEIGTGTGYHAAWLAHRLGEDRTTSIETDKALHDIARDNLARAGLHPHLVCGDGLAGVPGRAPFDRTLATCTVRDIPYAWVAQTAPGGTILTPWGSSFHSYSFATLTVRDGRATGRFSGRPAFMWARQQRRSYGRIRDWYHGEEGERATTALDPRVLEEDPDARFAVGLKVRDAWPLLCPADDGSDEATYWLFDDARSSWATVEYVPGRDTYETEQHGPRRLWDEVEAAYRAWTAEGAPTRDRYRITVTPEGQTVSL</sequence>
<evidence type="ECO:0000256" key="8">
    <source>
        <dbReference type="ARBA" id="ARBA00022691"/>
    </source>
</evidence>
<feature type="region of interest" description="Disordered" evidence="12">
    <location>
        <begin position="1"/>
        <end position="20"/>
    </location>
</feature>
<evidence type="ECO:0000256" key="10">
    <source>
        <dbReference type="ARBA" id="ARBA00031323"/>
    </source>
</evidence>